<comment type="subunit">
    <text evidence="9">Part of a complex composed of FtsB, FtsL and FtsQ.</text>
</comment>
<evidence type="ECO:0000256" key="7">
    <source>
        <dbReference type="ARBA" id="ARBA00023136"/>
    </source>
</evidence>
<reference evidence="11 12" key="1">
    <citation type="submission" date="2021-03" db="EMBL/GenBank/DDBJ databases">
        <title>Novel species identification of genus Shewanella.</title>
        <authorList>
            <person name="Liu G."/>
            <person name="Zhang Q."/>
        </authorList>
    </citation>
    <scope>NUCLEOTIDE SEQUENCE [LARGE SCALE GENOMIC DNA]</scope>
    <source>
        <strain evidence="11 12">FJAT-53726</strain>
    </source>
</reference>
<dbReference type="Gene3D" id="3.10.20.310">
    <property type="entry name" value="membrane protein fhac"/>
    <property type="match status" value="1"/>
</dbReference>
<keyword evidence="4 9" id="KW-0132">Cell division</keyword>
<dbReference type="GO" id="GO:0043093">
    <property type="term" value="P:FtsZ-dependent cytokinesis"/>
    <property type="evidence" value="ECO:0007669"/>
    <property type="project" value="UniProtKB-UniRule"/>
</dbReference>
<evidence type="ECO:0000256" key="8">
    <source>
        <dbReference type="ARBA" id="ARBA00023306"/>
    </source>
</evidence>
<comment type="function">
    <text evidence="9">Essential cell division protein. May link together the upstream cell division proteins, which are predominantly cytoplasmic, with the downstream cell division proteins, which are predominantly periplasmic. May control correct divisome assembly.</text>
</comment>
<evidence type="ECO:0000259" key="10">
    <source>
        <dbReference type="PROSITE" id="PS51779"/>
    </source>
</evidence>
<sequence length="251" mass="28283">MGRVDGLKQKLAAVDWYLTSGLLFLALVLSGLGYAAYRLQLLLNDAEALPIEAVVIKGERRLTSEEEIRGALQNLMARSFFSADVTEVQKAIEALPWVYRASVRRVWPARLKVYLQEQQPAAHWNQDKWLNVHGEVFQAPLREGLPQLPNLAGQDQSAAEVLESFKQMSELLELNGFTLASLSLSPRHAWIATLEKGVVLELGREDKMARIQRFINVYPTLAQQQKGIAKVDLRYDTGLAVGWEETKKESR</sequence>
<dbReference type="Gene3D" id="3.40.50.11690">
    <property type="entry name" value="Cell division protein FtsQ/DivIB"/>
    <property type="match status" value="1"/>
</dbReference>
<keyword evidence="8 9" id="KW-0131">Cell cycle</keyword>
<evidence type="ECO:0000256" key="6">
    <source>
        <dbReference type="ARBA" id="ARBA00022989"/>
    </source>
</evidence>
<dbReference type="InterPro" id="IPR005548">
    <property type="entry name" value="Cell_div_FtsQ/DivIB_C"/>
</dbReference>
<evidence type="ECO:0000256" key="5">
    <source>
        <dbReference type="ARBA" id="ARBA00022692"/>
    </source>
</evidence>
<keyword evidence="2 9" id="KW-1003">Cell membrane</keyword>
<dbReference type="KEGG" id="scyp:JYB88_01645"/>
<dbReference type="GO" id="GO:0032153">
    <property type="term" value="C:cell division site"/>
    <property type="evidence" value="ECO:0007669"/>
    <property type="project" value="UniProtKB-UniRule"/>
</dbReference>
<dbReference type="AlphaFoldDB" id="A0A974XNB8"/>
<dbReference type="EMBL" id="CP071504">
    <property type="protein sequence ID" value="QSX30398.1"/>
    <property type="molecule type" value="Genomic_DNA"/>
</dbReference>
<keyword evidence="12" id="KW-1185">Reference proteome</keyword>
<dbReference type="Pfam" id="PF08478">
    <property type="entry name" value="POTRA_1"/>
    <property type="match status" value="1"/>
</dbReference>
<evidence type="ECO:0000313" key="12">
    <source>
        <dbReference type="Proteomes" id="UP000663281"/>
    </source>
</evidence>
<dbReference type="Pfam" id="PF03799">
    <property type="entry name" value="FtsQ_DivIB_C"/>
    <property type="match status" value="1"/>
</dbReference>
<dbReference type="InterPro" id="IPR045335">
    <property type="entry name" value="FtsQ_C_sf"/>
</dbReference>
<keyword evidence="5 9" id="KW-0812">Transmembrane</keyword>
<evidence type="ECO:0000256" key="3">
    <source>
        <dbReference type="ARBA" id="ARBA00022519"/>
    </source>
</evidence>
<keyword evidence="3 9" id="KW-0997">Cell inner membrane</keyword>
<evidence type="ECO:0000256" key="4">
    <source>
        <dbReference type="ARBA" id="ARBA00022618"/>
    </source>
</evidence>
<gene>
    <name evidence="9" type="primary">ftsQ</name>
    <name evidence="11" type="ORF">JYB88_01645</name>
</gene>
<dbReference type="PANTHER" id="PTHR35851">
    <property type="entry name" value="CELL DIVISION PROTEIN FTSQ"/>
    <property type="match status" value="1"/>
</dbReference>
<keyword evidence="6 9" id="KW-1133">Transmembrane helix</keyword>
<protein>
    <recommendedName>
        <fullName evidence="9">Cell division protein FtsQ</fullName>
    </recommendedName>
</protein>
<dbReference type="GO" id="GO:0005886">
    <property type="term" value="C:plasma membrane"/>
    <property type="evidence" value="ECO:0007669"/>
    <property type="project" value="UniProtKB-SubCell"/>
</dbReference>
<dbReference type="PANTHER" id="PTHR35851:SF1">
    <property type="entry name" value="CELL DIVISION PROTEIN FTSQ"/>
    <property type="match status" value="1"/>
</dbReference>
<dbReference type="Proteomes" id="UP000663281">
    <property type="component" value="Chromosome"/>
</dbReference>
<dbReference type="RefSeq" id="WP_207321728.1">
    <property type="nucleotide sequence ID" value="NZ_CP071501.1"/>
</dbReference>
<feature type="transmembrane region" description="Helical" evidence="9">
    <location>
        <begin position="16"/>
        <end position="37"/>
    </location>
</feature>
<feature type="domain" description="POTRA" evidence="10">
    <location>
        <begin position="49"/>
        <end position="118"/>
    </location>
</feature>
<accession>A0A974XNB8</accession>
<dbReference type="InterPro" id="IPR034746">
    <property type="entry name" value="POTRA"/>
</dbReference>
<proteinExistence type="inferred from homology"/>
<dbReference type="HAMAP" id="MF_00911">
    <property type="entry name" value="FtsQ_subfam"/>
    <property type="match status" value="1"/>
</dbReference>
<dbReference type="InterPro" id="IPR026579">
    <property type="entry name" value="FtsQ"/>
</dbReference>
<dbReference type="InterPro" id="IPR013685">
    <property type="entry name" value="POTRA_FtsQ_type"/>
</dbReference>
<evidence type="ECO:0000313" key="11">
    <source>
        <dbReference type="EMBL" id="QSX30398.1"/>
    </source>
</evidence>
<comment type="similarity">
    <text evidence="9">Belongs to the FtsQ/DivIB family. FtsQ subfamily.</text>
</comment>
<evidence type="ECO:0000256" key="9">
    <source>
        <dbReference type="HAMAP-Rule" id="MF_00911"/>
    </source>
</evidence>
<evidence type="ECO:0000256" key="1">
    <source>
        <dbReference type="ARBA" id="ARBA00004370"/>
    </source>
</evidence>
<keyword evidence="7 9" id="KW-0472">Membrane</keyword>
<organism evidence="11 12">
    <name type="scientific">Shewanella cyperi</name>
    <dbReference type="NCBI Taxonomy" id="2814292"/>
    <lineage>
        <taxon>Bacteria</taxon>
        <taxon>Pseudomonadati</taxon>
        <taxon>Pseudomonadota</taxon>
        <taxon>Gammaproteobacteria</taxon>
        <taxon>Alteromonadales</taxon>
        <taxon>Shewanellaceae</taxon>
        <taxon>Shewanella</taxon>
    </lineage>
</organism>
<evidence type="ECO:0000256" key="2">
    <source>
        <dbReference type="ARBA" id="ARBA00022475"/>
    </source>
</evidence>
<comment type="subcellular location">
    <subcellularLocation>
        <location evidence="9">Cell inner membrane</location>
        <topology evidence="9">Single-pass type II membrane protein</topology>
    </subcellularLocation>
    <subcellularLocation>
        <location evidence="1">Membrane</location>
    </subcellularLocation>
    <text evidence="9">Localizes to the division septum.</text>
</comment>
<dbReference type="PROSITE" id="PS51779">
    <property type="entry name" value="POTRA"/>
    <property type="match status" value="1"/>
</dbReference>
<name>A0A974XNB8_9GAMM</name>
<dbReference type="GO" id="GO:0090529">
    <property type="term" value="P:cell septum assembly"/>
    <property type="evidence" value="ECO:0007669"/>
    <property type="project" value="InterPro"/>
</dbReference>